<evidence type="ECO:0000313" key="3">
    <source>
        <dbReference type="Proteomes" id="UP000198304"/>
    </source>
</evidence>
<dbReference type="Proteomes" id="UP000198304">
    <property type="component" value="Unassembled WGS sequence"/>
</dbReference>
<organism evidence="2 3">
    <name type="scientific">Anaerovirgula multivorans</name>
    <dbReference type="NCBI Taxonomy" id="312168"/>
    <lineage>
        <taxon>Bacteria</taxon>
        <taxon>Bacillati</taxon>
        <taxon>Bacillota</taxon>
        <taxon>Clostridia</taxon>
        <taxon>Peptostreptococcales</taxon>
        <taxon>Natronincolaceae</taxon>
        <taxon>Anaerovirgula</taxon>
    </lineage>
</organism>
<reference evidence="2 3" key="1">
    <citation type="submission" date="2017-06" db="EMBL/GenBank/DDBJ databases">
        <authorList>
            <person name="Kim H.J."/>
            <person name="Triplett B.A."/>
        </authorList>
    </citation>
    <scope>NUCLEOTIDE SEQUENCE [LARGE SCALE GENOMIC DNA]</scope>
    <source>
        <strain evidence="2 3">SCA</strain>
    </source>
</reference>
<evidence type="ECO:0000256" key="1">
    <source>
        <dbReference type="ARBA" id="ARBA00022500"/>
    </source>
</evidence>
<evidence type="ECO:0000313" key="2">
    <source>
        <dbReference type="EMBL" id="SNS60048.1"/>
    </source>
</evidence>
<dbReference type="Gene3D" id="3.40.1550.10">
    <property type="entry name" value="CheC-like"/>
    <property type="match status" value="1"/>
</dbReference>
<dbReference type="SUPFAM" id="SSF103039">
    <property type="entry name" value="CheC-like"/>
    <property type="match status" value="1"/>
</dbReference>
<sequence length="300" mass="34677">MLNQYLGNYLLNHNLVDRDILISLLDENKKAHVKLGVLAIDSNLMTAKQVSEVHEMQKRFDKKFGELAVEKDYLKEADVDYLLNQQKLNSIQLSQLLIDHKVFSLEQLEEVLHAYRKENNFTDEQYRLMQKGDLNKILESMIQSQCDPLHIGKTQEYYDYVKLFLRNFVRFIDHQPLIADSNGKMFLEDAEDVIVASQEIYGTYNMVIYLIMKRETFIDFASHYSKMKINKRDELAEASVAEFLNLNNGLFTINMSEEGNPIMLKPPTILDEVDDLVLGSLIQIPIITGIGKLVLAIKPQ</sequence>
<keyword evidence="3" id="KW-1185">Reference proteome</keyword>
<dbReference type="AlphaFoldDB" id="A0A239FU28"/>
<keyword evidence="1" id="KW-0145">Chemotaxis</keyword>
<protein>
    <submittedName>
        <fullName evidence="2">Chemotaxis phosphatase CheX</fullName>
    </submittedName>
</protein>
<dbReference type="OrthoDB" id="5614404at2"/>
<dbReference type="RefSeq" id="WP_089283584.1">
    <property type="nucleotide sequence ID" value="NZ_FZOJ01000014.1"/>
</dbReference>
<dbReference type="GO" id="GO:0006935">
    <property type="term" value="P:chemotaxis"/>
    <property type="evidence" value="ECO:0007669"/>
    <property type="project" value="UniProtKB-KW"/>
</dbReference>
<name>A0A239FU28_9FIRM</name>
<gene>
    <name evidence="2" type="ORF">SAMN05446037_101430</name>
</gene>
<proteinExistence type="predicted"/>
<dbReference type="InterPro" id="IPR028976">
    <property type="entry name" value="CheC-like_sf"/>
</dbReference>
<dbReference type="EMBL" id="FZOJ01000014">
    <property type="protein sequence ID" value="SNS60048.1"/>
    <property type="molecule type" value="Genomic_DNA"/>
</dbReference>
<accession>A0A239FU28</accession>